<dbReference type="Proteomes" id="UP000231469">
    <property type="component" value="Unassembled WGS sequence"/>
</dbReference>
<sequence>MKNKIKNLMKEKIKKIKVSKKQFAEALYVWLSKNWNIEVIKGITKEFEVKNIKDFIKISKELFFLNMWSVICACEAELGDKDKRNECLDIFCNLVYKSHPEKKEKSFSNWMEEIKKKCIEYDKALEIKHPNSQSWKPGLEITKLISRNLFGKPVMIGYFSIYGRIVFATKHLRELIKKFDIE</sequence>
<proteinExistence type="predicted"/>
<protein>
    <submittedName>
        <fullName evidence="1">Uncharacterized protein</fullName>
    </submittedName>
</protein>
<name>A0A2M7VL56_9BACT</name>
<organism evidence="1 2">
    <name type="scientific">bacterium (Candidatus Gribaldobacteria) CG_4_10_14_0_2_um_filter_36_18</name>
    <dbReference type="NCBI Taxonomy" id="2014264"/>
    <lineage>
        <taxon>Bacteria</taxon>
        <taxon>Candidatus Gribaldobacteria</taxon>
    </lineage>
</organism>
<gene>
    <name evidence="1" type="ORF">COX73_00080</name>
</gene>
<evidence type="ECO:0000313" key="2">
    <source>
        <dbReference type="Proteomes" id="UP000231469"/>
    </source>
</evidence>
<reference evidence="2" key="1">
    <citation type="submission" date="2017-09" db="EMBL/GenBank/DDBJ databases">
        <title>Depth-based differentiation of microbial function through sediment-hosted aquifers and enrichment of novel symbionts in the deep terrestrial subsurface.</title>
        <authorList>
            <person name="Probst A.J."/>
            <person name="Ladd B."/>
            <person name="Jarett J.K."/>
            <person name="Geller-Mcgrath D.E."/>
            <person name="Sieber C.M.K."/>
            <person name="Emerson J.B."/>
            <person name="Anantharaman K."/>
            <person name="Thomas B.C."/>
            <person name="Malmstrom R."/>
            <person name="Stieglmeier M."/>
            <person name="Klingl A."/>
            <person name="Woyke T."/>
            <person name="Ryan C.M."/>
            <person name="Banfield J.F."/>
        </authorList>
    </citation>
    <scope>NUCLEOTIDE SEQUENCE [LARGE SCALE GENOMIC DNA]</scope>
</reference>
<dbReference type="EMBL" id="PFPS01000004">
    <property type="protein sequence ID" value="PJA02568.1"/>
    <property type="molecule type" value="Genomic_DNA"/>
</dbReference>
<accession>A0A2M7VL56</accession>
<evidence type="ECO:0000313" key="1">
    <source>
        <dbReference type="EMBL" id="PJA02568.1"/>
    </source>
</evidence>
<dbReference type="AlphaFoldDB" id="A0A2M7VL56"/>
<comment type="caution">
    <text evidence="1">The sequence shown here is derived from an EMBL/GenBank/DDBJ whole genome shotgun (WGS) entry which is preliminary data.</text>
</comment>